<keyword evidence="2" id="KW-1185">Reference proteome</keyword>
<reference evidence="1 2" key="1">
    <citation type="submission" date="2016-11" db="EMBL/GenBank/DDBJ databases">
        <title>The macronuclear genome of Stentor coeruleus: a giant cell with tiny introns.</title>
        <authorList>
            <person name="Slabodnick M."/>
            <person name="Ruby J.G."/>
            <person name="Reiff S.B."/>
            <person name="Swart E.C."/>
            <person name="Gosai S."/>
            <person name="Prabakaran S."/>
            <person name="Witkowska E."/>
            <person name="Larue G.E."/>
            <person name="Fisher S."/>
            <person name="Freeman R.M."/>
            <person name="Gunawardena J."/>
            <person name="Chu W."/>
            <person name="Stover N.A."/>
            <person name="Gregory B.D."/>
            <person name="Nowacki M."/>
            <person name="Derisi J."/>
            <person name="Roy S.W."/>
            <person name="Marshall W.F."/>
            <person name="Sood P."/>
        </authorList>
    </citation>
    <scope>NUCLEOTIDE SEQUENCE [LARGE SCALE GENOMIC DNA]</scope>
    <source>
        <strain evidence="1">WM001</strain>
    </source>
</reference>
<protein>
    <submittedName>
        <fullName evidence="1">Uncharacterized protein</fullName>
    </submittedName>
</protein>
<name>A0A1R2CTY8_9CILI</name>
<proteinExistence type="predicted"/>
<dbReference type="Proteomes" id="UP000187209">
    <property type="component" value="Unassembled WGS sequence"/>
</dbReference>
<gene>
    <name evidence="1" type="ORF">SteCoe_4767</name>
</gene>
<dbReference type="AlphaFoldDB" id="A0A1R2CTY8"/>
<comment type="caution">
    <text evidence="1">The sequence shown here is derived from an EMBL/GenBank/DDBJ whole genome shotgun (WGS) entry which is preliminary data.</text>
</comment>
<evidence type="ECO:0000313" key="2">
    <source>
        <dbReference type="Proteomes" id="UP000187209"/>
    </source>
</evidence>
<evidence type="ECO:0000313" key="1">
    <source>
        <dbReference type="EMBL" id="OMJ92430.1"/>
    </source>
</evidence>
<accession>A0A1R2CTY8</accession>
<dbReference type="EMBL" id="MPUH01000061">
    <property type="protein sequence ID" value="OMJ92430.1"/>
    <property type="molecule type" value="Genomic_DNA"/>
</dbReference>
<sequence>MELPPIKSRILSVRVEPIIKDQCPFQSRDNIKTTGISVELYRLNGNRHAVKMNNYCRLMRHYMDSFSGQSLIKNTKKDLALRKYTREYSTPSPLAANFYRKQKGVHNSFN</sequence>
<organism evidence="1 2">
    <name type="scientific">Stentor coeruleus</name>
    <dbReference type="NCBI Taxonomy" id="5963"/>
    <lineage>
        <taxon>Eukaryota</taxon>
        <taxon>Sar</taxon>
        <taxon>Alveolata</taxon>
        <taxon>Ciliophora</taxon>
        <taxon>Postciliodesmatophora</taxon>
        <taxon>Heterotrichea</taxon>
        <taxon>Heterotrichida</taxon>
        <taxon>Stentoridae</taxon>
        <taxon>Stentor</taxon>
    </lineage>
</organism>